<feature type="compositionally biased region" description="Low complexity" evidence="2">
    <location>
        <begin position="370"/>
        <end position="383"/>
    </location>
</feature>
<feature type="region of interest" description="Disordered" evidence="2">
    <location>
        <begin position="358"/>
        <end position="421"/>
    </location>
</feature>
<protein>
    <recommendedName>
        <fullName evidence="5">Translin-associated factor X-interacting protein 1 N-terminal domain-containing protein</fullName>
    </recommendedName>
</protein>
<sequence>MYGKRQNKISLKDNSSPATSYLLSVLEKKTRGNTFGSSADSAVSRMSAAFAAFDEILPHCGIYTPVLRLIREELTDGVYSETYTTSIHDGSSPTSLERVPFFILLQRLHDQRTDNDDLMKEKIETHKKEVQETKKLIKEKDEEIFHLKAEHEIILNQVQALSKQLNGKDDEIMKLEMKMVADKHASENEAKKLEENISEILARQKELQNEMEDLRRYKVSYDTLKDTFDLPPDKRPKRGFRRPVISTKKTQLLSSIEAASKLEQQIIEVQTRCLEEYDQYLEEVKQQLTNKRFSDNEDDRDFYTEEIQLESLGDEMNSKLKNFQRLISGAVVELELVRQHRDSLQSQLTQMEQAENLAAGDAASNAGTLPPSSMAGGPGSSRMMTRDDTDKKTSIGSQISLESGLEEDTTPLVDPSSDPFNPQEKLLSKYSAMIYTSVNSGKTFDEITSAKFCVSCGEKTAVCPHKVTKNDMLLPLPHGCTHIKVSRPMVRVAVPNLAATVGAGMHEPDSFTQHDHSKWYDTIAQGHRWDDSASSEDLSIRRQLAPLWQDAKRRAGIDTSSSSAVCGTRDLTLDRIFSLLEQFYASIVWKDNHFAPGDEVSTVREYLYDFMSERYQEDEIAPTASYDFITAVVKYAPHDKIILILGLTLVGLVDGTVARYVHLMADLVDLVSWKEVQDFHAFAEAIYPSMHEDDLEQFVMEYTAFSENKISKTLVLNYIIHMITKSKEPRILDAESKLSKMPAKEKGLMSKEEFVNAMESVSPLANDTLLEKLVQECLLSVGSSLAAIKKLSCITAYISLSQVWQLLRSQIEEKVIQARLRNNEVFTKLQTSRSLVPEAGTIITMTQIKLLAGNISRLRNTGNKPTQPLVEEDFYWHSRSNTRDSIF</sequence>
<dbReference type="EMBL" id="CAWYQH010000108">
    <property type="protein sequence ID" value="CAK8689656.1"/>
    <property type="molecule type" value="Genomic_DNA"/>
</dbReference>
<keyword evidence="1" id="KW-0175">Coiled coil</keyword>
<evidence type="ECO:0000313" key="3">
    <source>
        <dbReference type="EMBL" id="CAK8689656.1"/>
    </source>
</evidence>
<keyword evidence="4" id="KW-1185">Reference proteome</keyword>
<evidence type="ECO:0000313" key="4">
    <source>
        <dbReference type="Proteomes" id="UP001642483"/>
    </source>
</evidence>
<dbReference type="Proteomes" id="UP001642483">
    <property type="component" value="Unassembled WGS sequence"/>
</dbReference>
<reference evidence="3 4" key="1">
    <citation type="submission" date="2024-02" db="EMBL/GenBank/DDBJ databases">
        <authorList>
            <person name="Daric V."/>
            <person name="Darras S."/>
        </authorList>
    </citation>
    <scope>NUCLEOTIDE SEQUENCE [LARGE SCALE GENOMIC DNA]</scope>
</reference>
<organism evidence="3 4">
    <name type="scientific">Clavelina lepadiformis</name>
    <name type="common">Light-bulb sea squirt</name>
    <name type="synonym">Ascidia lepadiformis</name>
    <dbReference type="NCBI Taxonomy" id="159417"/>
    <lineage>
        <taxon>Eukaryota</taxon>
        <taxon>Metazoa</taxon>
        <taxon>Chordata</taxon>
        <taxon>Tunicata</taxon>
        <taxon>Ascidiacea</taxon>
        <taxon>Aplousobranchia</taxon>
        <taxon>Clavelinidae</taxon>
        <taxon>Clavelina</taxon>
    </lineage>
</organism>
<gene>
    <name evidence="3" type="ORF">CVLEPA_LOCUS21627</name>
</gene>
<accession>A0ABP0GFM9</accession>
<evidence type="ECO:0000256" key="2">
    <source>
        <dbReference type="SAM" id="MobiDB-lite"/>
    </source>
</evidence>
<feature type="compositionally biased region" description="Basic and acidic residues" evidence="2">
    <location>
        <begin position="384"/>
        <end position="393"/>
    </location>
</feature>
<feature type="coiled-coil region" evidence="1">
    <location>
        <begin position="120"/>
        <end position="217"/>
    </location>
</feature>
<name>A0ABP0GFM9_CLALP</name>
<evidence type="ECO:0000256" key="1">
    <source>
        <dbReference type="SAM" id="Coils"/>
    </source>
</evidence>
<evidence type="ECO:0008006" key="5">
    <source>
        <dbReference type="Google" id="ProtNLM"/>
    </source>
</evidence>
<comment type="caution">
    <text evidence="3">The sequence shown here is derived from an EMBL/GenBank/DDBJ whole genome shotgun (WGS) entry which is preliminary data.</text>
</comment>
<proteinExistence type="predicted"/>